<organism evidence="3 4">
    <name type="scientific">Advenella incenata</name>
    <dbReference type="NCBI Taxonomy" id="267800"/>
    <lineage>
        <taxon>Bacteria</taxon>
        <taxon>Pseudomonadati</taxon>
        <taxon>Pseudomonadota</taxon>
        <taxon>Betaproteobacteria</taxon>
        <taxon>Burkholderiales</taxon>
        <taxon>Alcaligenaceae</taxon>
    </lineage>
</organism>
<evidence type="ECO:0000256" key="1">
    <source>
        <dbReference type="ARBA" id="ARBA00022676"/>
    </source>
</evidence>
<evidence type="ECO:0000256" key="2">
    <source>
        <dbReference type="ARBA" id="ARBA00022679"/>
    </source>
</evidence>
<evidence type="ECO:0000313" key="4">
    <source>
        <dbReference type="Proteomes" id="UP000293398"/>
    </source>
</evidence>
<gene>
    <name evidence="3" type="ORF">EV681_3468</name>
</gene>
<dbReference type="InterPro" id="IPR002201">
    <property type="entry name" value="Glyco_trans_9"/>
</dbReference>
<reference evidence="3 4" key="1">
    <citation type="submission" date="2019-02" db="EMBL/GenBank/DDBJ databases">
        <title>Genomic Encyclopedia of Type Strains, Phase IV (KMG-IV): sequencing the most valuable type-strain genomes for metagenomic binning, comparative biology and taxonomic classification.</title>
        <authorList>
            <person name="Goeker M."/>
        </authorList>
    </citation>
    <scope>NUCLEOTIDE SEQUENCE [LARGE SCALE GENOMIC DNA]</scope>
    <source>
        <strain evidence="3 4">DSM 23814</strain>
    </source>
</reference>
<dbReference type="AlphaFoldDB" id="A0A4Q7V7S3"/>
<dbReference type="InterPro" id="IPR051199">
    <property type="entry name" value="LPS_LOS_Heptosyltrfase"/>
</dbReference>
<accession>A0A4Q7V7S3</accession>
<dbReference type="Gene3D" id="3.40.50.2000">
    <property type="entry name" value="Glycogen Phosphorylase B"/>
    <property type="match status" value="2"/>
</dbReference>
<keyword evidence="4" id="KW-1185">Reference proteome</keyword>
<dbReference type="SUPFAM" id="SSF53756">
    <property type="entry name" value="UDP-Glycosyltransferase/glycogen phosphorylase"/>
    <property type="match status" value="1"/>
</dbReference>
<dbReference type="EMBL" id="SHKO01000003">
    <property type="protein sequence ID" value="RZT92711.1"/>
    <property type="molecule type" value="Genomic_DNA"/>
</dbReference>
<keyword evidence="1" id="KW-0328">Glycosyltransferase</keyword>
<protein>
    <submittedName>
        <fullName evidence="3">Glycosyl transferase family 9 (Putative heptosyltransferase)</fullName>
    </submittedName>
</protein>
<dbReference type="GO" id="GO:0009244">
    <property type="term" value="P:lipopolysaccharide core region biosynthetic process"/>
    <property type="evidence" value="ECO:0007669"/>
    <property type="project" value="TreeGrafter"/>
</dbReference>
<dbReference type="Pfam" id="PF01075">
    <property type="entry name" value="Glyco_transf_9"/>
    <property type="match status" value="1"/>
</dbReference>
<dbReference type="OrthoDB" id="9797795at2"/>
<dbReference type="PANTHER" id="PTHR30160">
    <property type="entry name" value="TETRAACYLDISACCHARIDE 4'-KINASE-RELATED"/>
    <property type="match status" value="1"/>
</dbReference>
<dbReference type="RefSeq" id="WP_130304704.1">
    <property type="nucleotide sequence ID" value="NZ_SHKO01000003.1"/>
</dbReference>
<dbReference type="PANTHER" id="PTHR30160:SF23">
    <property type="match status" value="1"/>
</dbReference>
<keyword evidence="2 3" id="KW-0808">Transferase</keyword>
<evidence type="ECO:0000313" key="3">
    <source>
        <dbReference type="EMBL" id="RZT92711.1"/>
    </source>
</evidence>
<proteinExistence type="predicted"/>
<dbReference type="Proteomes" id="UP000293398">
    <property type="component" value="Unassembled WGS sequence"/>
</dbReference>
<dbReference type="GO" id="GO:0008713">
    <property type="term" value="F:ADP-heptose-lipopolysaccharide heptosyltransferase activity"/>
    <property type="evidence" value="ECO:0007669"/>
    <property type="project" value="TreeGrafter"/>
</dbReference>
<comment type="caution">
    <text evidence="3">The sequence shown here is derived from an EMBL/GenBank/DDBJ whole genome shotgun (WGS) entry which is preliminary data.</text>
</comment>
<sequence>MTHSEHIAFLVSNKLGDSLLLLPLAHNLVRSGHRVTVFGQQAHALSSWLPGLDVRPVPSEGVSALAQFDSLFQMDVDQPIALDPHNCPRPLRSLTMWLRQQPAQPRLFLDELRHFAKAVYGIEDWSAACGLVTQHPERWRQNRRRIVIHPTAGSAERYWSDSKFIQLAQRLCRDGHDVAFVVEEREAAAWQAAAQGQPFTVNHFESLQALGDYIHESGYLIGNDSGIGHLASALGVPTVTISHRPRNMLRWRPQWAPGVIVPHLWLPLRAWRRKYWRLAVTVAAVTRSLRQLQKMEARNDRPNVTAPPGLGKAVVTEIPPA</sequence>
<dbReference type="GO" id="GO:0005829">
    <property type="term" value="C:cytosol"/>
    <property type="evidence" value="ECO:0007669"/>
    <property type="project" value="TreeGrafter"/>
</dbReference>
<name>A0A4Q7V7S3_9BURK</name>